<organism evidence="1 2">
    <name type="scientific">Phytophthora fragariae</name>
    <dbReference type="NCBI Taxonomy" id="53985"/>
    <lineage>
        <taxon>Eukaryota</taxon>
        <taxon>Sar</taxon>
        <taxon>Stramenopiles</taxon>
        <taxon>Oomycota</taxon>
        <taxon>Peronosporomycetes</taxon>
        <taxon>Peronosporales</taxon>
        <taxon>Peronosporaceae</taxon>
        <taxon>Phytophthora</taxon>
    </lineage>
</organism>
<name>A0A6A4BSV2_9STRA</name>
<sequence>MDDFTLDTPTFVTLASEMKMRSCEVFWRRVHVQLICSREPSPDRFRQYSAVLCVRRRRRHGCIGSSSTAISLDRRMHPVRMLSTKAKDARKLMIGIEYGWRSRHVWFRAPNSAVYEQWNDVIRAALQDCGATTSADCSVDRCSSDSYARGCSSSYQSDIPDDEWSESEVARRERYRLRGSSADDTDPPVVRRHRIDSDVIAKCSLPKQQPREN</sequence>
<accession>A0A6A4BSV2</accession>
<dbReference type="Proteomes" id="UP000437068">
    <property type="component" value="Unassembled WGS sequence"/>
</dbReference>
<proteinExistence type="predicted"/>
<reference evidence="1 2" key="1">
    <citation type="submission" date="2018-08" db="EMBL/GenBank/DDBJ databases">
        <title>Genomic investigation of the strawberry pathogen Phytophthora fragariae indicates pathogenicity is determined by transcriptional variation in three key races.</title>
        <authorList>
            <person name="Adams T.M."/>
            <person name="Armitage A.D."/>
            <person name="Sobczyk M.K."/>
            <person name="Bates H.J."/>
            <person name="Dunwell J.M."/>
            <person name="Nellist C.F."/>
            <person name="Harrison R.J."/>
        </authorList>
    </citation>
    <scope>NUCLEOTIDE SEQUENCE [LARGE SCALE GENOMIC DNA]</scope>
    <source>
        <strain evidence="1 2">A4</strain>
    </source>
</reference>
<gene>
    <name evidence="1" type="ORF">PF001_g25693</name>
</gene>
<protein>
    <recommendedName>
        <fullName evidence="3">PH domain-containing protein</fullName>
    </recommendedName>
</protein>
<evidence type="ECO:0000313" key="1">
    <source>
        <dbReference type="EMBL" id="KAE9277351.1"/>
    </source>
</evidence>
<evidence type="ECO:0000313" key="2">
    <source>
        <dbReference type="Proteomes" id="UP000437068"/>
    </source>
</evidence>
<comment type="caution">
    <text evidence="1">The sequence shown here is derived from an EMBL/GenBank/DDBJ whole genome shotgun (WGS) entry which is preliminary data.</text>
</comment>
<evidence type="ECO:0008006" key="3">
    <source>
        <dbReference type="Google" id="ProtNLM"/>
    </source>
</evidence>
<dbReference type="EMBL" id="QXGE01003058">
    <property type="protein sequence ID" value="KAE9277351.1"/>
    <property type="molecule type" value="Genomic_DNA"/>
</dbReference>
<dbReference type="AlphaFoldDB" id="A0A6A4BSV2"/>